<dbReference type="Gene3D" id="3.10.450.50">
    <property type="match status" value="1"/>
</dbReference>
<protein>
    <recommendedName>
        <fullName evidence="3">SnoaL-like domain-containing protein</fullName>
    </recommendedName>
</protein>
<dbReference type="SUPFAM" id="SSF54427">
    <property type="entry name" value="NTF2-like"/>
    <property type="match status" value="1"/>
</dbReference>
<dbReference type="EMBL" id="LFZN01000040">
    <property type="protein sequence ID" value="KXT02551.1"/>
    <property type="molecule type" value="Genomic_DNA"/>
</dbReference>
<comment type="caution">
    <text evidence="1">The sequence shown here is derived from an EMBL/GenBank/DDBJ whole genome shotgun (WGS) entry which is preliminary data.</text>
</comment>
<dbReference type="InterPro" id="IPR032710">
    <property type="entry name" value="NTF2-like_dom_sf"/>
</dbReference>
<reference evidence="1 2" key="1">
    <citation type="submission" date="2015-07" db="EMBL/GenBank/DDBJ databases">
        <title>Comparative genomics of the Sigatoka disease complex on banana suggests a link between parallel evolutionary changes in Pseudocercospora fijiensis and Pseudocercospora eumusae and increased virulence on the banana host.</title>
        <authorList>
            <person name="Chang T.-C."/>
            <person name="Salvucci A."/>
            <person name="Crous P.W."/>
            <person name="Stergiopoulos I."/>
        </authorList>
    </citation>
    <scope>NUCLEOTIDE SEQUENCE [LARGE SCALE GENOMIC DNA]</scope>
    <source>
        <strain evidence="1 2">CBS 114824</strain>
    </source>
</reference>
<keyword evidence="2" id="KW-1185">Reference proteome</keyword>
<proteinExistence type="predicted"/>
<gene>
    <name evidence="1" type="ORF">AC578_10661</name>
</gene>
<accession>A0A139HJ92</accession>
<dbReference type="Proteomes" id="UP000070133">
    <property type="component" value="Unassembled WGS sequence"/>
</dbReference>
<sequence>MDSQLYNKLQTTAMNYMQSIRPTLAGSNNPNVEAILSNFDPNFLMDWGHKRFVSTTSTLQDQITGQEFVTHMSKMAQGLETWSIEVQQTIVDTKQRKVMVRGDFFMIPKGSGPVSERTVLNDIIFVFAMDENGEKLVSATEFIDPVASAEIGRLMAANKPDNA</sequence>
<dbReference type="OrthoDB" id="414540at2759"/>
<evidence type="ECO:0008006" key="3">
    <source>
        <dbReference type="Google" id="ProtNLM"/>
    </source>
</evidence>
<dbReference type="AlphaFoldDB" id="A0A139HJ92"/>
<name>A0A139HJ92_9PEZI</name>
<organism evidence="1 2">
    <name type="scientific">Pseudocercospora eumusae</name>
    <dbReference type="NCBI Taxonomy" id="321146"/>
    <lineage>
        <taxon>Eukaryota</taxon>
        <taxon>Fungi</taxon>
        <taxon>Dikarya</taxon>
        <taxon>Ascomycota</taxon>
        <taxon>Pezizomycotina</taxon>
        <taxon>Dothideomycetes</taxon>
        <taxon>Dothideomycetidae</taxon>
        <taxon>Mycosphaerellales</taxon>
        <taxon>Mycosphaerellaceae</taxon>
        <taxon>Pseudocercospora</taxon>
    </lineage>
</organism>
<evidence type="ECO:0000313" key="1">
    <source>
        <dbReference type="EMBL" id="KXT02551.1"/>
    </source>
</evidence>
<evidence type="ECO:0000313" key="2">
    <source>
        <dbReference type="Proteomes" id="UP000070133"/>
    </source>
</evidence>